<sequence>MIHTDDRQFPAALAAALAIPFDYNGGEGVDFEPFPAFLSADETTDWLRAWTGNAELSGDDFRVFGQDGSGGYAAFWLVRPSCPLVDQPVVFLGSEGETGVVARDLGAFLWLLAGGFGPWEAATSDEPDWTPSPNRQLVAVAERFAADRQQSATAVIEQATREFPDFDDTIMELCR</sequence>
<dbReference type="Proteomes" id="UP000658320">
    <property type="component" value="Unassembled WGS sequence"/>
</dbReference>
<organism evidence="1 2">
    <name type="scientific">Streptomyces aurantiogriseus</name>
    <dbReference type="NCBI Taxonomy" id="66870"/>
    <lineage>
        <taxon>Bacteria</taxon>
        <taxon>Bacillati</taxon>
        <taxon>Actinomycetota</taxon>
        <taxon>Actinomycetes</taxon>
        <taxon>Kitasatosporales</taxon>
        <taxon>Streptomycetaceae</taxon>
        <taxon>Streptomyces</taxon>
    </lineage>
</organism>
<gene>
    <name evidence="1" type="ORF">GCM10010251_83520</name>
</gene>
<accession>A0A918FM93</accession>
<evidence type="ECO:0008006" key="3">
    <source>
        <dbReference type="Google" id="ProtNLM"/>
    </source>
</evidence>
<comment type="caution">
    <text evidence="1">The sequence shown here is derived from an EMBL/GenBank/DDBJ whole genome shotgun (WGS) entry which is preliminary data.</text>
</comment>
<evidence type="ECO:0000313" key="2">
    <source>
        <dbReference type="Proteomes" id="UP000658320"/>
    </source>
</evidence>
<proteinExistence type="predicted"/>
<dbReference type="EMBL" id="BMSX01000029">
    <property type="protein sequence ID" value="GGR53763.1"/>
    <property type="molecule type" value="Genomic_DNA"/>
</dbReference>
<protein>
    <recommendedName>
        <fullName evidence="3">SMI1/KNR4 family protein</fullName>
    </recommendedName>
</protein>
<reference evidence="1" key="2">
    <citation type="submission" date="2020-09" db="EMBL/GenBank/DDBJ databases">
        <authorList>
            <person name="Sun Q."/>
            <person name="Ohkuma M."/>
        </authorList>
    </citation>
    <scope>NUCLEOTIDE SEQUENCE</scope>
    <source>
        <strain evidence="1">JCM 4346</strain>
    </source>
</reference>
<dbReference type="RefSeq" id="WP_189943236.1">
    <property type="nucleotide sequence ID" value="NZ_BMSX01000029.1"/>
</dbReference>
<keyword evidence="2" id="KW-1185">Reference proteome</keyword>
<name>A0A918FM93_9ACTN</name>
<dbReference type="AlphaFoldDB" id="A0A918FM93"/>
<reference evidence="1" key="1">
    <citation type="journal article" date="2014" name="Int. J. Syst. Evol. Microbiol.">
        <title>Complete genome sequence of Corynebacterium casei LMG S-19264T (=DSM 44701T), isolated from a smear-ripened cheese.</title>
        <authorList>
            <consortium name="US DOE Joint Genome Institute (JGI-PGF)"/>
            <person name="Walter F."/>
            <person name="Albersmeier A."/>
            <person name="Kalinowski J."/>
            <person name="Ruckert C."/>
        </authorList>
    </citation>
    <scope>NUCLEOTIDE SEQUENCE</scope>
    <source>
        <strain evidence="1">JCM 4346</strain>
    </source>
</reference>
<evidence type="ECO:0000313" key="1">
    <source>
        <dbReference type="EMBL" id="GGR53763.1"/>
    </source>
</evidence>